<feature type="transmembrane region" description="Helical" evidence="7">
    <location>
        <begin position="278"/>
        <end position="304"/>
    </location>
</feature>
<evidence type="ECO:0000256" key="3">
    <source>
        <dbReference type="ARBA" id="ARBA00022475"/>
    </source>
</evidence>
<organism evidence="9 10">
    <name type="scientific">Pandoraea apista</name>
    <dbReference type="NCBI Taxonomy" id="93218"/>
    <lineage>
        <taxon>Bacteria</taxon>
        <taxon>Pseudomonadati</taxon>
        <taxon>Pseudomonadota</taxon>
        <taxon>Betaproteobacteria</taxon>
        <taxon>Burkholderiales</taxon>
        <taxon>Burkholderiaceae</taxon>
        <taxon>Pandoraea</taxon>
    </lineage>
</organism>
<feature type="transmembrane region" description="Helical" evidence="7">
    <location>
        <begin position="58"/>
        <end position="75"/>
    </location>
</feature>
<evidence type="ECO:0000256" key="7">
    <source>
        <dbReference type="SAM" id="Phobius"/>
    </source>
</evidence>
<feature type="transmembrane region" description="Helical" evidence="7">
    <location>
        <begin position="413"/>
        <end position="431"/>
    </location>
</feature>
<sequence>MGEAEMSHGGSIFAHKTRQRVLMAVIAAATGIEMLENGMFVFASSHIAGGVGAAPEEYAFVSTLYAVAGILVILKQRWLAARLGYRTFLAGALTLMAFGAGLCGMAHTPTELAVARFVLGLGAGSLFTASRILINLCFAPELRLRALLFFTYGFFGGQISAPLLASYLVDHFLWSSVFFAVVPIALAGALASWFVIPDFRERLRDEGEFEMRGIVFFAAGVLFVEVMMQRSRFDFFSNPLHLLELCLVGAICAIGYMWHQYSHHKPLIDFRVLVRNPVYVLGLGGYAVYYFFSYSTSYLFPIYMQQGLNWSVEHTGYLQAVASVTSLVVAVMYTMARPKFVQLKPFVLLGYLCLLGYAFLLSQTYPGVSSQWLILPMVLSGLGGVFAMIPIAELTFRGMDEYVFQHGYQTKNIVRQLVSSMSVSVMAVLMQDRQAVFMHQLTPSMTPLNPAYNAAVSQAQQAFGASVDPATASHMASAWVGGLASQQALVLACVNVFFGFACLAALCAAFMAVQRRLR</sequence>
<proteinExistence type="predicted"/>
<feature type="transmembrane region" description="Helical" evidence="7">
    <location>
        <begin position="113"/>
        <end position="134"/>
    </location>
</feature>
<dbReference type="InterPro" id="IPR020846">
    <property type="entry name" value="MFS_dom"/>
</dbReference>
<evidence type="ECO:0000256" key="6">
    <source>
        <dbReference type="ARBA" id="ARBA00023136"/>
    </source>
</evidence>
<evidence type="ECO:0000256" key="5">
    <source>
        <dbReference type="ARBA" id="ARBA00022989"/>
    </source>
</evidence>
<comment type="caution">
    <text evidence="9">The sequence shown here is derived from an EMBL/GenBank/DDBJ whole genome shotgun (WGS) entry which is preliminary data.</text>
</comment>
<keyword evidence="4 7" id="KW-0812">Transmembrane</keyword>
<evidence type="ECO:0000256" key="4">
    <source>
        <dbReference type="ARBA" id="ARBA00022692"/>
    </source>
</evidence>
<gene>
    <name evidence="9" type="ORF">EJE83_11275</name>
</gene>
<feature type="transmembrane region" description="Helical" evidence="7">
    <location>
        <begin position="87"/>
        <end position="107"/>
    </location>
</feature>
<evidence type="ECO:0000259" key="8">
    <source>
        <dbReference type="PROSITE" id="PS50850"/>
    </source>
</evidence>
<feature type="transmembrane region" description="Helical" evidence="7">
    <location>
        <begin position="316"/>
        <end position="334"/>
    </location>
</feature>
<dbReference type="Gene3D" id="1.20.1250.20">
    <property type="entry name" value="MFS general substrate transporter like domains"/>
    <property type="match status" value="1"/>
</dbReference>
<evidence type="ECO:0000313" key="10">
    <source>
        <dbReference type="Proteomes" id="UP000270216"/>
    </source>
</evidence>
<dbReference type="SUPFAM" id="SSF103473">
    <property type="entry name" value="MFS general substrate transporter"/>
    <property type="match status" value="1"/>
</dbReference>
<keyword evidence="2" id="KW-0813">Transport</keyword>
<name>A0ABX9ZQ43_9BURK</name>
<feature type="transmembrane region" description="Helical" evidence="7">
    <location>
        <begin position="240"/>
        <end position="258"/>
    </location>
</feature>
<dbReference type="PANTHER" id="PTHR42718">
    <property type="entry name" value="MAJOR FACILITATOR SUPERFAMILY MULTIDRUG TRANSPORTER MFSC"/>
    <property type="match status" value="1"/>
</dbReference>
<dbReference type="PROSITE" id="PS50850">
    <property type="entry name" value="MFS"/>
    <property type="match status" value="1"/>
</dbReference>
<accession>A0ABX9ZQ43</accession>
<feature type="transmembrane region" description="Helical" evidence="7">
    <location>
        <begin position="146"/>
        <end position="167"/>
    </location>
</feature>
<dbReference type="InterPro" id="IPR036259">
    <property type="entry name" value="MFS_trans_sf"/>
</dbReference>
<evidence type="ECO:0000256" key="2">
    <source>
        <dbReference type="ARBA" id="ARBA00022448"/>
    </source>
</evidence>
<feature type="transmembrane region" description="Helical" evidence="7">
    <location>
        <begin position="173"/>
        <end position="197"/>
    </location>
</feature>
<feature type="transmembrane region" description="Helical" evidence="7">
    <location>
        <begin position="21"/>
        <end position="43"/>
    </location>
</feature>
<feature type="domain" description="Major facilitator superfamily (MFS) profile" evidence="8">
    <location>
        <begin position="22"/>
        <end position="516"/>
    </location>
</feature>
<dbReference type="PANTHER" id="PTHR42718:SF46">
    <property type="entry name" value="BLR6921 PROTEIN"/>
    <property type="match status" value="1"/>
</dbReference>
<feature type="transmembrane region" description="Helical" evidence="7">
    <location>
        <begin position="488"/>
        <end position="513"/>
    </location>
</feature>
<evidence type="ECO:0000313" key="9">
    <source>
        <dbReference type="EMBL" id="RSK81672.1"/>
    </source>
</evidence>
<keyword evidence="3" id="KW-1003">Cell membrane</keyword>
<feature type="transmembrane region" description="Helical" evidence="7">
    <location>
        <begin position="371"/>
        <end position="392"/>
    </location>
</feature>
<feature type="transmembrane region" description="Helical" evidence="7">
    <location>
        <begin position="346"/>
        <end position="365"/>
    </location>
</feature>
<protein>
    <submittedName>
        <fullName evidence="9">MFS transporter</fullName>
    </submittedName>
</protein>
<evidence type="ECO:0000256" key="1">
    <source>
        <dbReference type="ARBA" id="ARBA00004651"/>
    </source>
</evidence>
<feature type="transmembrane region" description="Helical" evidence="7">
    <location>
        <begin position="209"/>
        <end position="228"/>
    </location>
</feature>
<keyword evidence="5 7" id="KW-1133">Transmembrane helix</keyword>
<dbReference type="Proteomes" id="UP000270216">
    <property type="component" value="Unassembled WGS sequence"/>
</dbReference>
<dbReference type="InterPro" id="IPR011701">
    <property type="entry name" value="MFS"/>
</dbReference>
<dbReference type="EMBL" id="RWHX01000016">
    <property type="protein sequence ID" value="RSK81672.1"/>
    <property type="molecule type" value="Genomic_DNA"/>
</dbReference>
<comment type="subcellular location">
    <subcellularLocation>
        <location evidence="1">Cell membrane</location>
        <topology evidence="1">Multi-pass membrane protein</topology>
    </subcellularLocation>
</comment>
<reference evidence="9 10" key="1">
    <citation type="submission" date="2018-12" db="EMBL/GenBank/DDBJ databases">
        <title>Whole genome sequence of a Pandoraea apista isolate from a patient with cystic fibrosis.</title>
        <authorList>
            <person name="Kenna D.T."/>
            <person name="Turton J.F."/>
        </authorList>
    </citation>
    <scope>NUCLEOTIDE SEQUENCE [LARGE SCALE GENOMIC DNA]</scope>
    <source>
        <strain evidence="9 10">Pa13324</strain>
    </source>
</reference>
<keyword evidence="10" id="KW-1185">Reference proteome</keyword>
<keyword evidence="6 7" id="KW-0472">Membrane</keyword>
<dbReference type="Pfam" id="PF07690">
    <property type="entry name" value="MFS_1"/>
    <property type="match status" value="1"/>
</dbReference>